<dbReference type="Proteomes" id="UP001328107">
    <property type="component" value="Unassembled WGS sequence"/>
</dbReference>
<accession>A0AAN5I1A9</accession>
<dbReference type="PANTHER" id="PTHR11195">
    <property type="entry name" value="DESTABILASE-RELATED"/>
    <property type="match status" value="1"/>
</dbReference>
<comment type="caution">
    <text evidence="8">The sequence shown here is derived from an EMBL/GenBank/DDBJ whole genome shotgun (WGS) entry which is preliminary data.</text>
</comment>
<gene>
    <name evidence="8" type="ORF">PMAYCL1PPCAC_17701</name>
</gene>
<evidence type="ECO:0000256" key="1">
    <source>
        <dbReference type="ARBA" id="ARBA00000632"/>
    </source>
</evidence>
<protein>
    <recommendedName>
        <fullName evidence="2">lysozyme</fullName>
        <ecNumber evidence="2">3.2.1.17</ecNumber>
    </recommendedName>
</protein>
<organism evidence="8 9">
    <name type="scientific">Pristionchus mayeri</name>
    <dbReference type="NCBI Taxonomy" id="1317129"/>
    <lineage>
        <taxon>Eukaryota</taxon>
        <taxon>Metazoa</taxon>
        <taxon>Ecdysozoa</taxon>
        <taxon>Nematoda</taxon>
        <taxon>Chromadorea</taxon>
        <taxon>Rhabditida</taxon>
        <taxon>Rhabditina</taxon>
        <taxon>Diplogasteromorpha</taxon>
        <taxon>Diplogasteroidea</taxon>
        <taxon>Neodiplogasteridae</taxon>
        <taxon>Pristionchus</taxon>
    </lineage>
</organism>
<keyword evidence="7" id="KW-1015">Disulfide bond</keyword>
<keyword evidence="4" id="KW-0081">Bacteriolytic enzyme</keyword>
<evidence type="ECO:0000256" key="6">
    <source>
        <dbReference type="ARBA" id="ARBA00023295"/>
    </source>
</evidence>
<feature type="disulfide bond" evidence="7">
    <location>
        <begin position="143"/>
        <end position="171"/>
    </location>
</feature>
<dbReference type="AlphaFoldDB" id="A0AAN5I1A9"/>
<dbReference type="CDD" id="cd16890">
    <property type="entry name" value="lyz_i"/>
    <property type="match status" value="1"/>
</dbReference>
<feature type="disulfide bond" evidence="7">
    <location>
        <begin position="109"/>
        <end position="115"/>
    </location>
</feature>
<evidence type="ECO:0000256" key="5">
    <source>
        <dbReference type="ARBA" id="ARBA00022801"/>
    </source>
</evidence>
<dbReference type="PROSITE" id="PS51909">
    <property type="entry name" value="LYSOZYME_I"/>
    <property type="match status" value="1"/>
</dbReference>
<evidence type="ECO:0000313" key="8">
    <source>
        <dbReference type="EMBL" id="GMR47506.1"/>
    </source>
</evidence>
<keyword evidence="3" id="KW-0929">Antimicrobial</keyword>
<dbReference type="EC" id="3.2.1.17" evidence="2"/>
<dbReference type="Gene3D" id="1.10.530.10">
    <property type="match status" value="1"/>
</dbReference>
<evidence type="ECO:0000256" key="2">
    <source>
        <dbReference type="ARBA" id="ARBA00012732"/>
    </source>
</evidence>
<reference evidence="9" key="1">
    <citation type="submission" date="2022-10" db="EMBL/GenBank/DDBJ databases">
        <title>Genome assembly of Pristionchus species.</title>
        <authorList>
            <person name="Yoshida K."/>
            <person name="Sommer R.J."/>
        </authorList>
    </citation>
    <scope>NUCLEOTIDE SEQUENCE [LARGE SCALE GENOMIC DNA]</scope>
    <source>
        <strain evidence="9">RS5460</strain>
    </source>
</reference>
<evidence type="ECO:0000313" key="9">
    <source>
        <dbReference type="Proteomes" id="UP001328107"/>
    </source>
</evidence>
<dbReference type="PANTHER" id="PTHR11195:SF17">
    <property type="entry name" value="LYSOZYME"/>
    <property type="match status" value="1"/>
</dbReference>
<keyword evidence="5" id="KW-0378">Hydrolase</keyword>
<name>A0AAN5I1A9_9BILA</name>
<dbReference type="InterPro" id="IPR008597">
    <property type="entry name" value="Invert_lysozyme"/>
</dbReference>
<keyword evidence="6" id="KW-0326">Glycosidase</keyword>
<evidence type="ECO:0000256" key="3">
    <source>
        <dbReference type="ARBA" id="ARBA00022529"/>
    </source>
</evidence>
<dbReference type="GO" id="GO:0042742">
    <property type="term" value="P:defense response to bacterium"/>
    <property type="evidence" value="ECO:0007669"/>
    <property type="project" value="UniProtKB-KW"/>
</dbReference>
<proteinExistence type="predicted"/>
<feature type="disulfide bond" evidence="7">
    <location>
        <begin position="104"/>
        <end position="189"/>
    </location>
</feature>
<evidence type="ECO:0000256" key="7">
    <source>
        <dbReference type="PIRSR" id="PIRSR608597-3"/>
    </source>
</evidence>
<keyword evidence="9" id="KW-1185">Reference proteome</keyword>
<feature type="disulfide bond" evidence="7">
    <location>
        <begin position="120"/>
        <end position="130"/>
    </location>
</feature>
<dbReference type="GO" id="GO:0031640">
    <property type="term" value="P:killing of cells of another organism"/>
    <property type="evidence" value="ECO:0007669"/>
    <property type="project" value="UniProtKB-KW"/>
</dbReference>
<sequence>MKMSRTRTPPRTFSFDPVKLKLDEGKVGYLLVDTRNILPPGKEWAGQGEMRERRLIPQVGLTNDNISLPMALNRVRSISILFCLLIPRLQPLLLYERVNTEPGCLRSMCEVDSGCVPHGCDRDIHGRIGCGYFRLNIQQFRQCYQPGKKEDEEEELAWINCSQDYECSSNCIKTLGFRYRVKCYGKSDCEAIARIHDGGANGCRDRNTAYYWKRVQASCGDLCNAKLQKKQ</sequence>
<evidence type="ECO:0000256" key="4">
    <source>
        <dbReference type="ARBA" id="ARBA00022638"/>
    </source>
</evidence>
<comment type="catalytic activity">
    <reaction evidence="1">
        <text>Hydrolysis of (1-&gt;4)-beta-linkages between N-acetylmuramic acid and N-acetyl-D-glucosamine residues in a peptidoglycan and between N-acetyl-D-glucosamine residues in chitodextrins.</text>
        <dbReference type="EC" id="3.2.1.17"/>
    </reaction>
</comment>
<dbReference type="EMBL" id="BTRK01000004">
    <property type="protein sequence ID" value="GMR47506.1"/>
    <property type="molecule type" value="Genomic_DNA"/>
</dbReference>
<feature type="disulfide bond" evidence="7">
    <location>
        <begin position="161"/>
        <end position="167"/>
    </location>
</feature>
<dbReference type="Pfam" id="PF05497">
    <property type="entry name" value="Destabilase"/>
    <property type="match status" value="1"/>
</dbReference>
<dbReference type="GO" id="GO:0003796">
    <property type="term" value="F:lysozyme activity"/>
    <property type="evidence" value="ECO:0007669"/>
    <property type="project" value="UniProtKB-EC"/>
</dbReference>